<dbReference type="EMBL" id="JAHXZJ010002609">
    <property type="protein sequence ID" value="KAH0540762.1"/>
    <property type="molecule type" value="Genomic_DNA"/>
</dbReference>
<proteinExistence type="predicted"/>
<evidence type="ECO:0000256" key="1">
    <source>
        <dbReference type="SAM" id="MobiDB-lite"/>
    </source>
</evidence>
<organism evidence="2 3">
    <name type="scientific">Cotesia glomerata</name>
    <name type="common">Lepidopteran parasitic wasp</name>
    <name type="synonym">Apanteles glomeratus</name>
    <dbReference type="NCBI Taxonomy" id="32391"/>
    <lineage>
        <taxon>Eukaryota</taxon>
        <taxon>Metazoa</taxon>
        <taxon>Ecdysozoa</taxon>
        <taxon>Arthropoda</taxon>
        <taxon>Hexapoda</taxon>
        <taxon>Insecta</taxon>
        <taxon>Pterygota</taxon>
        <taxon>Neoptera</taxon>
        <taxon>Endopterygota</taxon>
        <taxon>Hymenoptera</taxon>
        <taxon>Apocrita</taxon>
        <taxon>Ichneumonoidea</taxon>
        <taxon>Braconidae</taxon>
        <taxon>Microgastrinae</taxon>
        <taxon>Cotesia</taxon>
    </lineage>
</organism>
<accession>A0AAV7I0R0</accession>
<keyword evidence="3" id="KW-1185">Reference proteome</keyword>
<gene>
    <name evidence="2" type="ORF">KQX54_019741</name>
</gene>
<feature type="region of interest" description="Disordered" evidence="1">
    <location>
        <begin position="1"/>
        <end position="36"/>
    </location>
</feature>
<evidence type="ECO:0000313" key="3">
    <source>
        <dbReference type="Proteomes" id="UP000826195"/>
    </source>
</evidence>
<name>A0AAV7I0R0_COTGL</name>
<protein>
    <submittedName>
        <fullName evidence="2">Uncharacterized protein</fullName>
    </submittedName>
</protein>
<dbReference type="AlphaFoldDB" id="A0AAV7I0R0"/>
<dbReference type="Proteomes" id="UP000826195">
    <property type="component" value="Unassembled WGS sequence"/>
</dbReference>
<evidence type="ECO:0000313" key="2">
    <source>
        <dbReference type="EMBL" id="KAH0540762.1"/>
    </source>
</evidence>
<reference evidence="2 3" key="1">
    <citation type="journal article" date="2021" name="J. Hered.">
        <title>A chromosome-level genome assembly of the parasitoid wasp, Cotesia glomerata (Hymenoptera: Braconidae).</title>
        <authorList>
            <person name="Pinto B.J."/>
            <person name="Weis J.J."/>
            <person name="Gamble T."/>
            <person name="Ode P.J."/>
            <person name="Paul R."/>
            <person name="Zaspel J.M."/>
        </authorList>
    </citation>
    <scope>NUCLEOTIDE SEQUENCE [LARGE SCALE GENOMIC DNA]</scope>
    <source>
        <strain evidence="2">CgM1</strain>
    </source>
</reference>
<comment type="caution">
    <text evidence="2">The sequence shown here is derived from an EMBL/GenBank/DDBJ whole genome shotgun (WGS) entry which is preliminary data.</text>
</comment>
<sequence>MRPTHSRASLDTAVRKRGARQRGKESREEGGGATDSVFVSLRRTTAAAASETAIRLTAIRYDDNPR</sequence>